<gene>
    <name evidence="1" type="ORF">I3842_12G036200</name>
</gene>
<evidence type="ECO:0000313" key="1">
    <source>
        <dbReference type="EMBL" id="KAG6683911.1"/>
    </source>
</evidence>
<accession>A0A922DGF3</accession>
<dbReference type="Proteomes" id="UP000811246">
    <property type="component" value="Chromosome 12"/>
</dbReference>
<evidence type="ECO:0000313" key="2">
    <source>
        <dbReference type="Proteomes" id="UP000811246"/>
    </source>
</evidence>
<organism evidence="1 2">
    <name type="scientific">Carya illinoinensis</name>
    <name type="common">Pecan</name>
    <dbReference type="NCBI Taxonomy" id="32201"/>
    <lineage>
        <taxon>Eukaryota</taxon>
        <taxon>Viridiplantae</taxon>
        <taxon>Streptophyta</taxon>
        <taxon>Embryophyta</taxon>
        <taxon>Tracheophyta</taxon>
        <taxon>Spermatophyta</taxon>
        <taxon>Magnoliopsida</taxon>
        <taxon>eudicotyledons</taxon>
        <taxon>Gunneridae</taxon>
        <taxon>Pentapetalae</taxon>
        <taxon>rosids</taxon>
        <taxon>fabids</taxon>
        <taxon>Fagales</taxon>
        <taxon>Juglandaceae</taxon>
        <taxon>Carya</taxon>
    </lineage>
</organism>
<reference evidence="1" key="1">
    <citation type="submission" date="2021-01" db="EMBL/GenBank/DDBJ databases">
        <authorList>
            <person name="Lovell J.T."/>
            <person name="Bentley N."/>
            <person name="Bhattarai G."/>
            <person name="Jenkins J.W."/>
            <person name="Sreedasyam A."/>
            <person name="Alarcon Y."/>
            <person name="Bock C."/>
            <person name="Boston L."/>
            <person name="Carlson J."/>
            <person name="Cervantes K."/>
            <person name="Clermont K."/>
            <person name="Krom N."/>
            <person name="Kubenka K."/>
            <person name="Mamidi S."/>
            <person name="Mattison C."/>
            <person name="Monteros M."/>
            <person name="Pisani C."/>
            <person name="Plott C."/>
            <person name="Rajasekar S."/>
            <person name="Rhein H.S."/>
            <person name="Rohla C."/>
            <person name="Song M."/>
            <person name="Hilaire R.S."/>
            <person name="Shu S."/>
            <person name="Wells L."/>
            <person name="Wang X."/>
            <person name="Webber J."/>
            <person name="Heerema R.J."/>
            <person name="Klein P."/>
            <person name="Conner P."/>
            <person name="Grauke L."/>
            <person name="Grimwood J."/>
            <person name="Schmutz J."/>
            <person name="Randall J.J."/>
        </authorList>
    </citation>
    <scope>NUCLEOTIDE SEQUENCE</scope>
    <source>
        <tissue evidence="1">Leaf</tissue>
    </source>
</reference>
<proteinExistence type="predicted"/>
<dbReference type="InterPro" id="IPR003690">
    <property type="entry name" value="MTERF"/>
</dbReference>
<dbReference type="PANTHER" id="PTHR13068">
    <property type="entry name" value="CGI-12 PROTEIN-RELATED"/>
    <property type="match status" value="1"/>
</dbReference>
<comment type="caution">
    <text evidence="1">The sequence shown here is derived from an EMBL/GenBank/DDBJ whole genome shotgun (WGS) entry which is preliminary data.</text>
</comment>
<name>A0A922DGF3_CARIL</name>
<dbReference type="SMART" id="SM00733">
    <property type="entry name" value="Mterf"/>
    <property type="match status" value="6"/>
</dbReference>
<dbReference type="PANTHER" id="PTHR13068:SF120">
    <property type="entry name" value="TRANSCRIPTION TERMINATION FACTOR MTERF2, CHLOROPLASTIC-LIKE ISOFORM X1"/>
    <property type="match status" value="1"/>
</dbReference>
<dbReference type="GO" id="GO:0003676">
    <property type="term" value="F:nucleic acid binding"/>
    <property type="evidence" value="ECO:0007669"/>
    <property type="project" value="InterPro"/>
</dbReference>
<dbReference type="AlphaFoldDB" id="A0A922DGF3"/>
<protein>
    <submittedName>
        <fullName evidence="1">Uncharacterized protein</fullName>
    </submittedName>
</protein>
<dbReference type="FunFam" id="1.25.70.10:FF:000001">
    <property type="entry name" value="Mitochondrial transcription termination factor-like"/>
    <property type="match status" value="1"/>
</dbReference>
<dbReference type="EMBL" id="CM031836">
    <property type="protein sequence ID" value="KAG6683911.1"/>
    <property type="molecule type" value="Genomic_DNA"/>
</dbReference>
<sequence>MLRLFCSRLPQKLKHRPSKTGNANFFSTSSIKSISGLSNYKDPQSLTVSFLQDSCGFSLESAVSYSKKLNIENVKNPNSILDLLRNHGLTQTHISNLIRIRPLLLSADLDNTLMPNMEVFESLGFSGSSLAKMLSKHPAVLESDAHAAVEFFRAHGLSDKQITTLTMKRPSLYLYNADKIFKPKLEFFKSLGFSDFEIAKLLSSEPYILTRSLENHIIPCVQMLRRVLGIDENVLKATASYQIFESNKIHMLHPNIDTLKSHGVPLSLVLKVFLTRPGSLLICSNRFSEIVSEVMKLGFDPNCRQFVLAIRSMAQNTKKLWEQKVEAFRSFGLSEDEIYAAFKRQPMCMSCSEKKIKKMMGFFVNKLKMKPSMISKSPNLLLLSLEKRVIPRCSVMQVLMLKGLMKDDIGIVYMVTMAEKKFMVRFVSKYQNEVPVVVRAHQGKIEFQGLPIAMKMMMLPYRREKGRSAFYQKLLSFHANAHFYVDRYGDEHKLAGFSDFAGL</sequence>
<dbReference type="Pfam" id="PF02536">
    <property type="entry name" value="mTERF"/>
    <property type="match status" value="3"/>
</dbReference>